<dbReference type="EMBL" id="MJBS01000007">
    <property type="protein sequence ID" value="OHF03362.1"/>
    <property type="molecule type" value="Genomic_DNA"/>
</dbReference>
<keyword evidence="3" id="KW-1185">Reference proteome</keyword>
<evidence type="ECO:0000256" key="1">
    <source>
        <dbReference type="SAM" id="MobiDB-lite"/>
    </source>
</evidence>
<sequence>MTGRTLSNSSDISVVSTGSRSDADDLLMSGLNTPAYEKPKPGPDGFKMSTAPELCSPKGSHLGLRFIVVNPCVVNLVCAIDLCFPSCTPVPAPGCLCHRNVGADKD</sequence>
<proteinExistence type="predicted"/>
<name>A0A1G4BPH1_9PEZI</name>
<organism evidence="2 3">
    <name type="scientific">Colletotrichum orchidophilum</name>
    <dbReference type="NCBI Taxonomy" id="1209926"/>
    <lineage>
        <taxon>Eukaryota</taxon>
        <taxon>Fungi</taxon>
        <taxon>Dikarya</taxon>
        <taxon>Ascomycota</taxon>
        <taxon>Pezizomycotina</taxon>
        <taxon>Sordariomycetes</taxon>
        <taxon>Hypocreomycetidae</taxon>
        <taxon>Glomerellales</taxon>
        <taxon>Glomerellaceae</taxon>
        <taxon>Colletotrichum</taxon>
    </lineage>
</organism>
<evidence type="ECO:0000313" key="3">
    <source>
        <dbReference type="Proteomes" id="UP000176998"/>
    </source>
</evidence>
<comment type="caution">
    <text evidence="2">The sequence shown here is derived from an EMBL/GenBank/DDBJ whole genome shotgun (WGS) entry which is preliminary data.</text>
</comment>
<dbReference type="RefSeq" id="XP_022480498.1">
    <property type="nucleotide sequence ID" value="XM_022613070.1"/>
</dbReference>
<evidence type="ECO:0000313" key="2">
    <source>
        <dbReference type="EMBL" id="OHF03362.1"/>
    </source>
</evidence>
<accession>A0A1G4BPH1</accession>
<protein>
    <submittedName>
        <fullName evidence="2">Uncharacterized protein</fullName>
    </submittedName>
</protein>
<dbReference type="AlphaFoldDB" id="A0A1G4BPH1"/>
<feature type="compositionally biased region" description="Polar residues" evidence="1">
    <location>
        <begin position="1"/>
        <end position="20"/>
    </location>
</feature>
<feature type="region of interest" description="Disordered" evidence="1">
    <location>
        <begin position="1"/>
        <end position="43"/>
    </location>
</feature>
<dbReference type="Proteomes" id="UP000176998">
    <property type="component" value="Unassembled WGS sequence"/>
</dbReference>
<gene>
    <name evidence="2" type="ORF">CORC01_01415</name>
</gene>
<dbReference type="OrthoDB" id="5403157at2759"/>
<reference evidence="2 3" key="1">
    <citation type="submission" date="2016-09" db="EMBL/GenBank/DDBJ databases">
        <authorList>
            <person name="Capua I."/>
            <person name="De Benedictis P."/>
            <person name="Joannis T."/>
            <person name="Lombin L.H."/>
            <person name="Cattoli G."/>
        </authorList>
    </citation>
    <scope>NUCLEOTIDE SEQUENCE [LARGE SCALE GENOMIC DNA]</scope>
    <source>
        <strain evidence="2 3">IMI 309357</strain>
    </source>
</reference>
<dbReference type="GeneID" id="34554580"/>